<keyword evidence="2" id="KW-1185">Reference proteome</keyword>
<evidence type="ECO:0000313" key="1">
    <source>
        <dbReference type="EMBL" id="VIP01023.1"/>
    </source>
</evidence>
<sequence length="97" mass="11135">MSLPKLSELIEYVRQTLCGRDHLDPAQTPFFGAPIYRGTRITGVVYHVEGPRLLQTSALWTADENRILFYDSTGQRFHETRLLESPDIREALPRYAA</sequence>
<dbReference type="Proteomes" id="UP000464378">
    <property type="component" value="Chromosome"/>
</dbReference>
<evidence type="ECO:0000313" key="2">
    <source>
        <dbReference type="Proteomes" id="UP000464378"/>
    </source>
</evidence>
<protein>
    <submittedName>
        <fullName evidence="1">Hypothetical conserved protein</fullName>
    </submittedName>
</protein>
<dbReference type="InParanoid" id="A0A6C2YIR3"/>
<dbReference type="KEGG" id="tim:GMBLW1_29370"/>
<proteinExistence type="predicted"/>
<accession>A0A6C2YIR3</accession>
<dbReference type="AlphaFoldDB" id="A0A6C2YIR3"/>
<dbReference type="EMBL" id="LR586016">
    <property type="protein sequence ID" value="VIP01023.1"/>
    <property type="molecule type" value="Genomic_DNA"/>
</dbReference>
<organism evidence="1">
    <name type="scientific">Tuwongella immobilis</name>
    <dbReference type="NCBI Taxonomy" id="692036"/>
    <lineage>
        <taxon>Bacteria</taxon>
        <taxon>Pseudomonadati</taxon>
        <taxon>Planctomycetota</taxon>
        <taxon>Planctomycetia</taxon>
        <taxon>Gemmatales</taxon>
        <taxon>Gemmataceae</taxon>
        <taxon>Tuwongella</taxon>
    </lineage>
</organism>
<dbReference type="EMBL" id="LR593887">
    <property type="protein sequence ID" value="VTR97471.1"/>
    <property type="molecule type" value="Genomic_DNA"/>
</dbReference>
<reference evidence="1" key="1">
    <citation type="submission" date="2019-04" db="EMBL/GenBank/DDBJ databases">
        <authorList>
            <consortium name="Science for Life Laboratories"/>
        </authorList>
    </citation>
    <scope>NUCLEOTIDE SEQUENCE</scope>
    <source>
        <strain evidence="1">MBLW1</strain>
    </source>
</reference>
<name>A0A6C2YIR3_9BACT</name>
<dbReference type="RefSeq" id="WP_162661109.1">
    <property type="nucleotide sequence ID" value="NZ_LR593887.1"/>
</dbReference>
<gene>
    <name evidence="1" type="ORF">GMBLW1_29370</name>
</gene>